<evidence type="ECO:0008006" key="4">
    <source>
        <dbReference type="Google" id="ProtNLM"/>
    </source>
</evidence>
<evidence type="ECO:0000313" key="3">
    <source>
        <dbReference type="Proteomes" id="UP000076858"/>
    </source>
</evidence>
<dbReference type="OrthoDB" id="10025477at2759"/>
<sequence length="163" mass="18311">MNTPQVLVVLLVAACFVHACVHPPLPPDYTNEQYVGVWYEIGRIQTPGGAEYQKDCICTKTTVTSDYPVWGILIAGEVPGNFNQRFPPLIRGVDYNIIWIDQDTAMEYDCRLTSTSEEYCVHFMSRTITIEPAKLQSMVDYAEGLGLNPLGIPYLSVQQEGCW</sequence>
<dbReference type="InterPro" id="IPR012674">
    <property type="entry name" value="Calycin"/>
</dbReference>
<dbReference type="Proteomes" id="UP000076858">
    <property type="component" value="Unassembled WGS sequence"/>
</dbReference>
<name>A0A164XE96_9CRUS</name>
<protein>
    <recommendedName>
        <fullName evidence="4">Lipocalin/cytosolic fatty-acid binding domain-containing protein</fullName>
    </recommendedName>
</protein>
<dbReference type="EMBL" id="LRGB01001005">
    <property type="protein sequence ID" value="KZS14134.1"/>
    <property type="molecule type" value="Genomic_DNA"/>
</dbReference>
<evidence type="ECO:0000313" key="2">
    <source>
        <dbReference type="EMBL" id="KZS14134.1"/>
    </source>
</evidence>
<gene>
    <name evidence="2" type="ORF">APZ42_020798</name>
</gene>
<dbReference type="AlphaFoldDB" id="A0A164XE96"/>
<proteinExistence type="predicted"/>
<accession>A0A164XE96</accession>
<comment type="caution">
    <text evidence="2">The sequence shown here is derived from an EMBL/GenBank/DDBJ whole genome shotgun (WGS) entry which is preliminary data.</text>
</comment>
<feature type="chain" id="PRO_5007854311" description="Lipocalin/cytosolic fatty-acid binding domain-containing protein" evidence="1">
    <location>
        <begin position="20"/>
        <end position="163"/>
    </location>
</feature>
<dbReference type="SUPFAM" id="SSF50814">
    <property type="entry name" value="Lipocalins"/>
    <property type="match status" value="1"/>
</dbReference>
<reference evidence="2 3" key="1">
    <citation type="submission" date="2016-03" db="EMBL/GenBank/DDBJ databases">
        <title>EvidentialGene: Evidence-directed Construction of Genes on Genomes.</title>
        <authorList>
            <person name="Gilbert D.G."/>
            <person name="Choi J.-H."/>
            <person name="Mockaitis K."/>
            <person name="Colbourne J."/>
            <person name="Pfrender M."/>
        </authorList>
    </citation>
    <scope>NUCLEOTIDE SEQUENCE [LARGE SCALE GENOMIC DNA]</scope>
    <source>
        <strain evidence="2 3">Xinb3</strain>
        <tissue evidence="2">Complete organism</tissue>
    </source>
</reference>
<organism evidence="2 3">
    <name type="scientific">Daphnia magna</name>
    <dbReference type="NCBI Taxonomy" id="35525"/>
    <lineage>
        <taxon>Eukaryota</taxon>
        <taxon>Metazoa</taxon>
        <taxon>Ecdysozoa</taxon>
        <taxon>Arthropoda</taxon>
        <taxon>Crustacea</taxon>
        <taxon>Branchiopoda</taxon>
        <taxon>Diplostraca</taxon>
        <taxon>Cladocera</taxon>
        <taxon>Anomopoda</taxon>
        <taxon>Daphniidae</taxon>
        <taxon>Daphnia</taxon>
    </lineage>
</organism>
<dbReference type="Gene3D" id="2.40.128.20">
    <property type="match status" value="2"/>
</dbReference>
<keyword evidence="1" id="KW-0732">Signal</keyword>
<feature type="signal peptide" evidence="1">
    <location>
        <begin position="1"/>
        <end position="19"/>
    </location>
</feature>
<evidence type="ECO:0000256" key="1">
    <source>
        <dbReference type="SAM" id="SignalP"/>
    </source>
</evidence>
<keyword evidence="3" id="KW-1185">Reference proteome</keyword>